<sequence length="98" mass="10793">MTPQSVETLMEDIEREDPLDFGLLSIDEQDARQLMANHFCEVNAALSAHGLDVEARLEIMTAIAAHTMVENLLLNVERLQGGAAGADFTAWLKRHGMS</sequence>
<keyword evidence="2" id="KW-1185">Reference proteome</keyword>
<accession>A0A6C1B775</accession>
<gene>
    <name evidence="1" type="ORF">G3580_17925</name>
</gene>
<organism evidence="1 2">
    <name type="scientific">Nitrogeniibacter mangrovi</name>
    <dbReference type="NCBI Taxonomy" id="2016596"/>
    <lineage>
        <taxon>Bacteria</taxon>
        <taxon>Pseudomonadati</taxon>
        <taxon>Pseudomonadota</taxon>
        <taxon>Betaproteobacteria</taxon>
        <taxon>Rhodocyclales</taxon>
        <taxon>Zoogloeaceae</taxon>
        <taxon>Nitrogeniibacter</taxon>
    </lineage>
</organism>
<dbReference type="RefSeq" id="WP_173767820.1">
    <property type="nucleotide sequence ID" value="NZ_CP048836.1"/>
</dbReference>
<reference evidence="1 2" key="1">
    <citation type="submission" date="2020-02" db="EMBL/GenBank/DDBJ databases">
        <title>Nitrogenibacter mangrovi gen. nov., sp. nov. isolated from mangrove sediment, a denitrifying betaproteobacterium.</title>
        <authorList>
            <person name="Liao H."/>
            <person name="Tian Y."/>
        </authorList>
    </citation>
    <scope>NUCLEOTIDE SEQUENCE [LARGE SCALE GENOMIC DNA]</scope>
    <source>
        <strain evidence="1 2">M9-3-2</strain>
    </source>
</reference>
<dbReference type="AlphaFoldDB" id="A0A6C1B775"/>
<dbReference type="KEGG" id="azq:G3580_17925"/>
<dbReference type="Proteomes" id="UP000501991">
    <property type="component" value="Chromosome"/>
</dbReference>
<evidence type="ECO:0000313" key="1">
    <source>
        <dbReference type="EMBL" id="QID19327.1"/>
    </source>
</evidence>
<protein>
    <submittedName>
        <fullName evidence="1">Uncharacterized protein</fullName>
    </submittedName>
</protein>
<proteinExistence type="predicted"/>
<evidence type="ECO:0000313" key="2">
    <source>
        <dbReference type="Proteomes" id="UP000501991"/>
    </source>
</evidence>
<dbReference type="EMBL" id="CP048836">
    <property type="protein sequence ID" value="QID19327.1"/>
    <property type="molecule type" value="Genomic_DNA"/>
</dbReference>
<name>A0A6C1B775_9RHOO</name>